<keyword evidence="2" id="KW-0472">Membrane</keyword>
<feature type="transmembrane region" description="Helical" evidence="2">
    <location>
        <begin position="307"/>
        <end position="328"/>
    </location>
</feature>
<feature type="transmembrane region" description="Helical" evidence="2">
    <location>
        <begin position="340"/>
        <end position="360"/>
    </location>
</feature>
<dbReference type="InterPro" id="IPR010295">
    <property type="entry name" value="DUF898"/>
</dbReference>
<feature type="region of interest" description="Disordered" evidence="1">
    <location>
        <begin position="1"/>
        <end position="26"/>
    </location>
</feature>
<dbReference type="EMBL" id="CP064781">
    <property type="protein sequence ID" value="QRJ63661.1"/>
    <property type="molecule type" value="Genomic_DNA"/>
</dbReference>
<evidence type="ECO:0000256" key="2">
    <source>
        <dbReference type="SAM" id="Phobius"/>
    </source>
</evidence>
<reference evidence="3" key="1">
    <citation type="submission" date="2020-11" db="EMBL/GenBank/DDBJ databases">
        <title>Azospira restricta DSM 18626 genome sequence.</title>
        <authorList>
            <person name="Moe W.M."/>
        </authorList>
    </citation>
    <scope>NUCLEOTIDE SEQUENCE</scope>
    <source>
        <strain evidence="3">DSM 18626</strain>
    </source>
</reference>
<dbReference type="RefSeq" id="WP_203387192.1">
    <property type="nucleotide sequence ID" value="NZ_CP064781.1"/>
</dbReference>
<feature type="transmembrane region" description="Helical" evidence="2">
    <location>
        <begin position="205"/>
        <end position="223"/>
    </location>
</feature>
<dbReference type="Gene3D" id="1.10.287.110">
    <property type="entry name" value="DnaJ domain"/>
    <property type="match status" value="1"/>
</dbReference>
<feature type="transmembrane region" description="Helical" evidence="2">
    <location>
        <begin position="135"/>
        <end position="154"/>
    </location>
</feature>
<gene>
    <name evidence="3" type="ORF">IWH25_18290</name>
</gene>
<proteinExistence type="predicted"/>
<dbReference type="InterPro" id="IPR036869">
    <property type="entry name" value="J_dom_sf"/>
</dbReference>
<evidence type="ECO:0000313" key="3">
    <source>
        <dbReference type="EMBL" id="QRJ63661.1"/>
    </source>
</evidence>
<dbReference type="Pfam" id="PF05987">
    <property type="entry name" value="DUF898"/>
    <property type="match status" value="1"/>
</dbReference>
<evidence type="ECO:0000313" key="4">
    <source>
        <dbReference type="Proteomes" id="UP000663444"/>
    </source>
</evidence>
<feature type="transmembrane region" description="Helical" evidence="2">
    <location>
        <begin position="388"/>
        <end position="410"/>
    </location>
</feature>
<accession>A0A974SNR3</accession>
<evidence type="ECO:0000256" key="1">
    <source>
        <dbReference type="SAM" id="MobiDB-lite"/>
    </source>
</evidence>
<dbReference type="Proteomes" id="UP000663444">
    <property type="component" value="Chromosome"/>
</dbReference>
<dbReference type="SUPFAM" id="SSF46565">
    <property type="entry name" value="Chaperone J-domain"/>
    <property type="match status" value="1"/>
</dbReference>
<feature type="transmembrane region" description="Helical" evidence="2">
    <location>
        <begin position="181"/>
        <end position="199"/>
    </location>
</feature>
<name>A0A974SNR3_9RHOO</name>
<keyword evidence="4" id="KW-1185">Reference proteome</keyword>
<dbReference type="KEGG" id="ares:IWH25_18290"/>
<sequence length="458" mass="49244">MDNLYPHRGHSPLQSEPPFTKGEPPAVDTTCPYALLGIASDASTAEITAAYARALGRIRERLAAGNPLPPEHLDAVRTAHRTLTEPGARNAYDRALAGRLAAKAPPAAAANAAGHAAGGEAAVEFSGQGHEYLRIWLVSVALTVLTLGIYSAWAKVRREKYFHRNFIVDGASFDYHGNPRAILLGRMVLVVLVGLASFAEHLGKTANILASLASMFVFPWLLVRSLQFRARNTSYRGMRFCFSGTYRQALALYLLHGGLTVLTLGLYFPAFLRRQKAFAVDHLAFGDARCRFAAGTAAFYRGLALPMTLWIVVGLGTVALFAATAAGIGKGGVGLMTMLFGPLLVAGLALVVNLVVVPYARVVGTNLLWNGAQLGDVRFRCTQRVRTYLGLTLGNWLLTLLTLGFFWPLAQIRMARYRARNLVVLNPAALDGITGRAQASPNALGDAATDAFDLDIAL</sequence>
<feature type="transmembrane region" description="Helical" evidence="2">
    <location>
        <begin position="244"/>
        <end position="268"/>
    </location>
</feature>
<protein>
    <submittedName>
        <fullName evidence="3">DUF898 family protein</fullName>
    </submittedName>
</protein>
<dbReference type="AlphaFoldDB" id="A0A974SNR3"/>
<keyword evidence="2" id="KW-0812">Transmembrane</keyword>
<keyword evidence="2" id="KW-1133">Transmembrane helix</keyword>
<organism evidence="3 4">
    <name type="scientific">Azospira restricta</name>
    <dbReference type="NCBI Taxonomy" id="404405"/>
    <lineage>
        <taxon>Bacteria</taxon>
        <taxon>Pseudomonadati</taxon>
        <taxon>Pseudomonadota</taxon>
        <taxon>Betaproteobacteria</taxon>
        <taxon>Rhodocyclales</taxon>
        <taxon>Rhodocyclaceae</taxon>
        <taxon>Azospira</taxon>
    </lineage>
</organism>